<feature type="domain" description="HTH araC/xylS-type" evidence="4">
    <location>
        <begin position="214"/>
        <end position="315"/>
    </location>
</feature>
<evidence type="ECO:0000256" key="1">
    <source>
        <dbReference type="ARBA" id="ARBA00023015"/>
    </source>
</evidence>
<evidence type="ECO:0000313" key="5">
    <source>
        <dbReference type="EMBL" id="MFC4470621.1"/>
    </source>
</evidence>
<dbReference type="PANTHER" id="PTHR46796">
    <property type="entry name" value="HTH-TYPE TRANSCRIPTIONAL ACTIVATOR RHAS-RELATED"/>
    <property type="match status" value="1"/>
</dbReference>
<dbReference type="Pfam" id="PF14525">
    <property type="entry name" value="AraC_binding_2"/>
    <property type="match status" value="1"/>
</dbReference>
<keyword evidence="2" id="KW-0238">DNA-binding</keyword>
<evidence type="ECO:0000259" key="4">
    <source>
        <dbReference type="PROSITE" id="PS01124"/>
    </source>
</evidence>
<dbReference type="InterPro" id="IPR020449">
    <property type="entry name" value="Tscrpt_reg_AraC-type_HTH"/>
</dbReference>
<evidence type="ECO:0000256" key="2">
    <source>
        <dbReference type="ARBA" id="ARBA00023125"/>
    </source>
</evidence>
<dbReference type="PRINTS" id="PR00032">
    <property type="entry name" value="HTHARAC"/>
</dbReference>
<evidence type="ECO:0000313" key="6">
    <source>
        <dbReference type="Proteomes" id="UP001596012"/>
    </source>
</evidence>
<dbReference type="InterPro" id="IPR035418">
    <property type="entry name" value="AraC-bd_2"/>
</dbReference>
<dbReference type="InterPro" id="IPR050204">
    <property type="entry name" value="AraC_XylS_family_regulators"/>
</dbReference>
<dbReference type="PANTHER" id="PTHR46796:SF6">
    <property type="entry name" value="ARAC SUBFAMILY"/>
    <property type="match status" value="1"/>
</dbReference>
<comment type="caution">
    <text evidence="5">The sequence shown here is derived from an EMBL/GenBank/DDBJ whole genome shotgun (WGS) entry which is preliminary data.</text>
</comment>
<dbReference type="Proteomes" id="UP001596012">
    <property type="component" value="Unassembled WGS sequence"/>
</dbReference>
<dbReference type="Pfam" id="PF12833">
    <property type="entry name" value="HTH_18"/>
    <property type="match status" value="1"/>
</dbReference>
<dbReference type="EMBL" id="JBHSFG010000084">
    <property type="protein sequence ID" value="MFC4470621.1"/>
    <property type="molecule type" value="Genomic_DNA"/>
</dbReference>
<protein>
    <submittedName>
        <fullName evidence="5">Helix-turn-helix domain-containing protein</fullName>
    </submittedName>
</protein>
<evidence type="ECO:0000256" key="3">
    <source>
        <dbReference type="ARBA" id="ARBA00023163"/>
    </source>
</evidence>
<name>A0ABV8Z2A2_9ACTN</name>
<dbReference type="SMART" id="SM00342">
    <property type="entry name" value="HTH_ARAC"/>
    <property type="match status" value="1"/>
</dbReference>
<keyword evidence="1" id="KW-0805">Transcription regulation</keyword>
<gene>
    <name evidence="5" type="ORF">ACFPH6_40040</name>
</gene>
<dbReference type="InterPro" id="IPR009057">
    <property type="entry name" value="Homeodomain-like_sf"/>
</dbReference>
<keyword evidence="3" id="KW-0804">Transcription</keyword>
<organism evidence="5 6">
    <name type="scientific">Streptomyces xiangluensis</name>
    <dbReference type="NCBI Taxonomy" id="2665720"/>
    <lineage>
        <taxon>Bacteria</taxon>
        <taxon>Bacillati</taxon>
        <taxon>Actinomycetota</taxon>
        <taxon>Actinomycetes</taxon>
        <taxon>Kitasatosporales</taxon>
        <taxon>Streptomycetaceae</taxon>
        <taxon>Streptomyces</taxon>
    </lineage>
</organism>
<dbReference type="Gene3D" id="1.10.10.60">
    <property type="entry name" value="Homeodomain-like"/>
    <property type="match status" value="1"/>
</dbReference>
<proteinExistence type="predicted"/>
<accession>A0ABV8Z2A2</accession>
<reference evidence="6" key="1">
    <citation type="journal article" date="2019" name="Int. J. Syst. Evol. Microbiol.">
        <title>The Global Catalogue of Microorganisms (GCM) 10K type strain sequencing project: providing services to taxonomists for standard genome sequencing and annotation.</title>
        <authorList>
            <consortium name="The Broad Institute Genomics Platform"/>
            <consortium name="The Broad Institute Genome Sequencing Center for Infectious Disease"/>
            <person name="Wu L."/>
            <person name="Ma J."/>
        </authorList>
    </citation>
    <scope>NUCLEOTIDE SEQUENCE [LARGE SCALE GENOMIC DNA]</scope>
    <source>
        <strain evidence="6">DT43</strain>
    </source>
</reference>
<sequence length="317" mass="35472">MVAFVLSTDSVPPNERLSYWHDAVWRTFVPLDVTTPRDTLFSGSVATEQLGQLRISTVDADRELVRRTRSLIAESPDEYLLLALHTRGRGVVVQDERTAVLGPGELALYDTTRPYTLDFPDRFETVVFQIPRQALGIPESDLRRITGVTIGPDQGLAGMVVPLLSKVAAEVGTYRPEIGELLARNITDLITTLITERLGQGTASLDAARQTLLLRIRAFIDARLADPALSPEAVATAHHISVRHLQRLFQAEGTTVSEWIRRRRLEACRRELGRPRRTRPAVAAVAQRWGFVSPAHFSRAFRAFYGMSPREWQNLAD</sequence>
<dbReference type="PROSITE" id="PS01124">
    <property type="entry name" value="HTH_ARAC_FAMILY_2"/>
    <property type="match status" value="1"/>
</dbReference>
<dbReference type="SUPFAM" id="SSF46689">
    <property type="entry name" value="Homeodomain-like"/>
    <property type="match status" value="1"/>
</dbReference>
<keyword evidence="6" id="KW-1185">Reference proteome</keyword>
<dbReference type="InterPro" id="IPR018060">
    <property type="entry name" value="HTH_AraC"/>
</dbReference>